<protein>
    <submittedName>
        <fullName evidence="1">Uncharacterized protein</fullName>
    </submittedName>
</protein>
<reference evidence="1" key="1">
    <citation type="journal article" date="2021" name="Proc. Natl. Acad. Sci. U.S.A.">
        <title>A Catalog of Tens of Thousands of Viruses from Human Metagenomes Reveals Hidden Associations with Chronic Diseases.</title>
        <authorList>
            <person name="Tisza M.J."/>
            <person name="Buck C.B."/>
        </authorList>
    </citation>
    <scope>NUCLEOTIDE SEQUENCE</scope>
    <source>
        <strain evidence="1">CtI7W9</strain>
    </source>
</reference>
<organism evidence="1">
    <name type="scientific">Myoviridae sp. ctI7W9</name>
    <dbReference type="NCBI Taxonomy" id="2826636"/>
    <lineage>
        <taxon>Viruses</taxon>
        <taxon>Duplodnaviria</taxon>
        <taxon>Heunggongvirae</taxon>
        <taxon>Uroviricota</taxon>
        <taxon>Caudoviricetes</taxon>
    </lineage>
</organism>
<name>A0A8S5MNL2_9CAUD</name>
<evidence type="ECO:0000313" key="1">
    <source>
        <dbReference type="EMBL" id="DAD83730.1"/>
    </source>
</evidence>
<dbReference type="EMBL" id="BK014941">
    <property type="protein sequence ID" value="DAD83730.1"/>
    <property type="molecule type" value="Genomic_DNA"/>
</dbReference>
<sequence length="89" mass="10150">MSDIPKARTMDTSQQLRSFVLMETRSLVDGMKDMSKAKKIIDVRFLTIPKNEPNFFMIFLKCIVTVTRLQNMWTVPAPDGVNICLRAGV</sequence>
<accession>A0A8S5MNL2</accession>
<proteinExistence type="predicted"/>